<dbReference type="InterPro" id="IPR023828">
    <property type="entry name" value="Peptidase_S8_Ser-AS"/>
</dbReference>
<dbReference type="PANTHER" id="PTHR43806:SF65">
    <property type="entry name" value="SERINE PROTEASE APRX"/>
    <property type="match status" value="1"/>
</dbReference>
<dbReference type="InterPro" id="IPR000209">
    <property type="entry name" value="Peptidase_S8/S53_dom"/>
</dbReference>
<keyword evidence="3 6" id="KW-0378">Hydrolase</keyword>
<dbReference type="SUPFAM" id="SSF52743">
    <property type="entry name" value="Subtilisin-like"/>
    <property type="match status" value="1"/>
</dbReference>
<feature type="active site" description="Charge relay system" evidence="5 6">
    <location>
        <position position="207"/>
    </location>
</feature>
<proteinExistence type="inferred from homology"/>
<dbReference type="RefSeq" id="WP_096182008.1">
    <property type="nucleotide sequence ID" value="NZ_BDUF01000055.1"/>
</dbReference>
<dbReference type="AlphaFoldDB" id="A0A292YHF4"/>
<evidence type="ECO:0000256" key="4">
    <source>
        <dbReference type="ARBA" id="ARBA00022825"/>
    </source>
</evidence>
<dbReference type="OrthoDB" id="9798386at2"/>
<comment type="caution">
    <text evidence="9">The sequence shown here is derived from an EMBL/GenBank/DDBJ whole genome shotgun (WGS) entry which is preliminary data.</text>
</comment>
<evidence type="ECO:0000256" key="7">
    <source>
        <dbReference type="SAM" id="SignalP"/>
    </source>
</evidence>
<dbReference type="GO" id="GO:0004252">
    <property type="term" value="F:serine-type endopeptidase activity"/>
    <property type="evidence" value="ECO:0007669"/>
    <property type="project" value="UniProtKB-UniRule"/>
</dbReference>
<accession>A0A292YHF4</accession>
<dbReference type="InterPro" id="IPR050131">
    <property type="entry name" value="Peptidase_S8_subtilisin-like"/>
</dbReference>
<evidence type="ECO:0000256" key="2">
    <source>
        <dbReference type="ARBA" id="ARBA00022670"/>
    </source>
</evidence>
<protein>
    <submittedName>
        <fullName evidence="9">Peptidase S8</fullName>
    </submittedName>
</protein>
<evidence type="ECO:0000259" key="8">
    <source>
        <dbReference type="Pfam" id="PF00082"/>
    </source>
</evidence>
<comment type="similarity">
    <text evidence="1 6">Belongs to the peptidase S8 family.</text>
</comment>
<sequence>MKVKSILASVSLFLSLLAGTVPATGTATASAQAFVDPLLQQALETSGDAPVEAIVTFKGDGAPTASNVLSLKQAGISKGITFQSLPMAGVPVTADQVKTLAVNPEVRSIYLNQKLHYYNADATNLTGVDKVRTDSRMTKQNGGLPVSGKGVTVVVNDSGVDGTHKDHELGKNLVQNVTGTTNLHAVSELLPVTYTENVTNTDTNSGHGTHVAGTVGGTGAMSNGKYEGVAPGANLVGYGSGAALLILDALGGFDYALTHQAEYGIRVITNSWGSSGDFDPEDPINIASKKAFDRGIVVTFAAGNEGPEEDTHNPYAKAPWVISVAAGDKSGKLADFSSRGVKGKKGTFMIDGQTWTWEDRPTITAPGVDIISTRTLAPVSSLGATDDAIHIEPAYLPYYTTMNGTSMATPHVAGIVALMLDANPNLSPAEVKDILQQTATNMPELEPWEAGAGYVNAYAAVDAAFQAKESGKSVNMFRKFNSSANLSADRKSFSH</sequence>
<dbReference type="GO" id="GO:0006508">
    <property type="term" value="P:proteolysis"/>
    <property type="evidence" value="ECO:0007669"/>
    <property type="project" value="UniProtKB-KW"/>
</dbReference>
<feature type="active site" description="Charge relay system" evidence="5 6">
    <location>
        <position position="157"/>
    </location>
</feature>
<feature type="signal peptide" evidence="7">
    <location>
        <begin position="1"/>
        <end position="23"/>
    </location>
</feature>
<evidence type="ECO:0000256" key="5">
    <source>
        <dbReference type="PIRSR" id="PIRSR615500-1"/>
    </source>
</evidence>
<keyword evidence="10" id="KW-1185">Reference proteome</keyword>
<evidence type="ECO:0000313" key="9">
    <source>
        <dbReference type="EMBL" id="GAX90287.1"/>
    </source>
</evidence>
<dbReference type="Gene3D" id="3.40.50.200">
    <property type="entry name" value="Peptidase S8/S53 domain"/>
    <property type="match status" value="1"/>
</dbReference>
<dbReference type="InterPro" id="IPR015500">
    <property type="entry name" value="Peptidase_S8_subtilisin-rel"/>
</dbReference>
<evidence type="ECO:0000313" key="10">
    <source>
        <dbReference type="Proteomes" id="UP000217785"/>
    </source>
</evidence>
<evidence type="ECO:0000256" key="6">
    <source>
        <dbReference type="PROSITE-ProRule" id="PRU01240"/>
    </source>
</evidence>
<feature type="chain" id="PRO_5011973979" evidence="7">
    <location>
        <begin position="24"/>
        <end position="495"/>
    </location>
</feature>
<name>A0A292YHF4_9BACL</name>
<dbReference type="PRINTS" id="PR00723">
    <property type="entry name" value="SUBTILISIN"/>
</dbReference>
<dbReference type="PROSITE" id="PS00138">
    <property type="entry name" value="SUBTILASE_SER"/>
    <property type="match status" value="1"/>
</dbReference>
<dbReference type="PANTHER" id="PTHR43806">
    <property type="entry name" value="PEPTIDASE S8"/>
    <property type="match status" value="1"/>
</dbReference>
<dbReference type="PROSITE" id="PS00137">
    <property type="entry name" value="SUBTILASE_HIS"/>
    <property type="match status" value="1"/>
</dbReference>
<reference evidence="10" key="1">
    <citation type="submission" date="2017-07" db="EMBL/GenBank/DDBJ databases">
        <title>Draft genome sequence of Effusibacillus lacus strain skLN1.</title>
        <authorList>
            <person name="Watanabe M."/>
            <person name="Kojima H."/>
            <person name="Fukui M."/>
        </authorList>
    </citation>
    <scope>NUCLEOTIDE SEQUENCE [LARGE SCALE GENOMIC DNA]</scope>
    <source>
        <strain evidence="10">skLN1</strain>
    </source>
</reference>
<dbReference type="EMBL" id="BDUF01000055">
    <property type="protein sequence ID" value="GAX90287.1"/>
    <property type="molecule type" value="Genomic_DNA"/>
</dbReference>
<organism evidence="9 10">
    <name type="scientific">Effusibacillus lacus</name>
    <dbReference type="NCBI Taxonomy" id="1348429"/>
    <lineage>
        <taxon>Bacteria</taxon>
        <taxon>Bacillati</taxon>
        <taxon>Bacillota</taxon>
        <taxon>Bacilli</taxon>
        <taxon>Bacillales</taxon>
        <taxon>Alicyclobacillaceae</taxon>
        <taxon>Effusibacillus</taxon>
    </lineage>
</organism>
<dbReference type="Proteomes" id="UP000217785">
    <property type="component" value="Unassembled WGS sequence"/>
</dbReference>
<feature type="domain" description="Peptidase S8/S53" evidence="8">
    <location>
        <begin position="148"/>
        <end position="442"/>
    </location>
</feature>
<evidence type="ECO:0000256" key="1">
    <source>
        <dbReference type="ARBA" id="ARBA00011073"/>
    </source>
</evidence>
<evidence type="ECO:0000256" key="3">
    <source>
        <dbReference type="ARBA" id="ARBA00022801"/>
    </source>
</evidence>
<dbReference type="InterPro" id="IPR022398">
    <property type="entry name" value="Peptidase_S8_His-AS"/>
</dbReference>
<keyword evidence="7" id="KW-0732">Signal</keyword>
<dbReference type="Pfam" id="PF00082">
    <property type="entry name" value="Peptidase_S8"/>
    <property type="match status" value="1"/>
</dbReference>
<dbReference type="PROSITE" id="PS51892">
    <property type="entry name" value="SUBTILASE"/>
    <property type="match status" value="1"/>
</dbReference>
<keyword evidence="4 6" id="KW-0720">Serine protease</keyword>
<keyword evidence="2 6" id="KW-0645">Protease</keyword>
<dbReference type="InterPro" id="IPR036852">
    <property type="entry name" value="Peptidase_S8/S53_dom_sf"/>
</dbReference>
<feature type="active site" description="Charge relay system" evidence="5 6">
    <location>
        <position position="406"/>
    </location>
</feature>
<gene>
    <name evidence="9" type="ORF">EFBL_1913</name>
</gene>